<evidence type="ECO:0000256" key="3">
    <source>
        <dbReference type="ARBA" id="ARBA00022692"/>
    </source>
</evidence>
<dbReference type="EMBL" id="CP163441">
    <property type="protein sequence ID" value="XDQ41532.1"/>
    <property type="molecule type" value="Genomic_DNA"/>
</dbReference>
<dbReference type="PANTHER" id="PTHR39087:SF2">
    <property type="entry name" value="UPF0104 MEMBRANE PROTEIN MJ1595"/>
    <property type="match status" value="1"/>
</dbReference>
<comment type="subcellular location">
    <subcellularLocation>
        <location evidence="1">Cell membrane</location>
        <topology evidence="1">Multi-pass membrane protein</topology>
    </subcellularLocation>
</comment>
<reference evidence="7" key="1">
    <citation type="submission" date="2024-07" db="EMBL/GenBank/DDBJ databases">
        <authorList>
            <person name="Yu S.T."/>
        </authorList>
    </citation>
    <scope>NUCLEOTIDE SEQUENCE</scope>
    <source>
        <strain evidence="7">R39</strain>
    </source>
</reference>
<dbReference type="AlphaFoldDB" id="A0AB39QDY0"/>
<evidence type="ECO:0000256" key="2">
    <source>
        <dbReference type="ARBA" id="ARBA00022475"/>
    </source>
</evidence>
<evidence type="ECO:0000256" key="1">
    <source>
        <dbReference type="ARBA" id="ARBA00004651"/>
    </source>
</evidence>
<feature type="transmembrane region" description="Helical" evidence="6">
    <location>
        <begin position="103"/>
        <end position="122"/>
    </location>
</feature>
<dbReference type="GO" id="GO:0005886">
    <property type="term" value="C:plasma membrane"/>
    <property type="evidence" value="ECO:0007669"/>
    <property type="project" value="UniProtKB-SubCell"/>
</dbReference>
<name>A0AB39QDY0_9ACTN</name>
<feature type="transmembrane region" description="Helical" evidence="6">
    <location>
        <begin position="134"/>
        <end position="156"/>
    </location>
</feature>
<dbReference type="NCBIfam" id="TIGR00374">
    <property type="entry name" value="flippase-like domain"/>
    <property type="match status" value="1"/>
</dbReference>
<evidence type="ECO:0000256" key="6">
    <source>
        <dbReference type="SAM" id="Phobius"/>
    </source>
</evidence>
<dbReference type="RefSeq" id="WP_369221173.1">
    <property type="nucleotide sequence ID" value="NZ_CP163441.1"/>
</dbReference>
<dbReference type="PANTHER" id="PTHR39087">
    <property type="entry name" value="UPF0104 MEMBRANE PROTEIN MJ1595"/>
    <property type="match status" value="1"/>
</dbReference>
<keyword evidence="2" id="KW-1003">Cell membrane</keyword>
<feature type="transmembrane region" description="Helical" evidence="6">
    <location>
        <begin position="24"/>
        <end position="42"/>
    </location>
</feature>
<protein>
    <submittedName>
        <fullName evidence="7">YbhN family protein</fullName>
    </submittedName>
</protein>
<evidence type="ECO:0000313" key="7">
    <source>
        <dbReference type="EMBL" id="XDQ41532.1"/>
    </source>
</evidence>
<keyword evidence="5 6" id="KW-0472">Membrane</keyword>
<evidence type="ECO:0000256" key="4">
    <source>
        <dbReference type="ARBA" id="ARBA00022989"/>
    </source>
</evidence>
<proteinExistence type="predicted"/>
<accession>A0AB39QDY0</accession>
<keyword evidence="4 6" id="KW-1133">Transmembrane helix</keyword>
<keyword evidence="3 6" id="KW-0812">Transmembrane</keyword>
<feature type="transmembrane region" description="Helical" evidence="6">
    <location>
        <begin position="242"/>
        <end position="263"/>
    </location>
</feature>
<feature type="transmembrane region" description="Helical" evidence="6">
    <location>
        <begin position="269"/>
        <end position="287"/>
    </location>
</feature>
<dbReference type="InterPro" id="IPR022791">
    <property type="entry name" value="L-PG_synthase/AglD"/>
</dbReference>
<feature type="transmembrane region" description="Helical" evidence="6">
    <location>
        <begin position="62"/>
        <end position="83"/>
    </location>
</feature>
<gene>
    <name evidence="7" type="ORF">AB5J52_04175</name>
</gene>
<sequence>MPQPGTPAGDTGPEPGDVTRPGRIWWLCSVLVVAAAVVAAVFRRSEIAQAYHLVARVRPAGLGAAVALEVMSLLCFAAVPRWLLAVGGVRWSMARMTCTTVAANAMSGALPAGAAFSAAWLLRHLSRRGAGGVLAAAVLVTAGAASAAGLFLVFALGVAVAGRTGPGALVRPVVDALLPVLLAALVLLALSRYGGFRRLLRRLWAGTGRRFPRVRRAESDFAGVLRQARAAQPRPLPWLWPLWYAFLNWVFDAAALAAGMSALGIEVPWRGLLLAYALTQLAGSLHLTPGNLGIAEATLSALLALCGLPAAQAIAATFLYRVISYWALQPVGWTCWVGLALEEAHAAHDGL</sequence>
<feature type="transmembrane region" description="Helical" evidence="6">
    <location>
        <begin position="176"/>
        <end position="194"/>
    </location>
</feature>
<feature type="transmembrane region" description="Helical" evidence="6">
    <location>
        <begin position="299"/>
        <end position="323"/>
    </location>
</feature>
<organism evidence="7">
    <name type="scientific">Streptomyces sp. R39</name>
    <dbReference type="NCBI Taxonomy" id="3238631"/>
    <lineage>
        <taxon>Bacteria</taxon>
        <taxon>Bacillati</taxon>
        <taxon>Actinomycetota</taxon>
        <taxon>Actinomycetes</taxon>
        <taxon>Kitasatosporales</taxon>
        <taxon>Streptomycetaceae</taxon>
        <taxon>Streptomyces</taxon>
    </lineage>
</organism>
<dbReference type="Pfam" id="PF03706">
    <property type="entry name" value="LPG_synthase_TM"/>
    <property type="match status" value="1"/>
</dbReference>
<evidence type="ECO:0000256" key="5">
    <source>
        <dbReference type="ARBA" id="ARBA00023136"/>
    </source>
</evidence>